<organism evidence="1">
    <name type="scientific">Moumouvirus sp. 'Monve'</name>
    <dbReference type="NCBI Taxonomy" id="1128131"/>
    <lineage>
        <taxon>Viruses</taxon>
        <taxon>Varidnaviria</taxon>
        <taxon>Bamfordvirae</taxon>
        <taxon>Nucleocytoviricota</taxon>
        <taxon>Megaviricetes</taxon>
        <taxon>Imitervirales</taxon>
        <taxon>Mimiviridae</taxon>
        <taxon>Megamimivirinae</taxon>
        <taxon>Moumouvirus</taxon>
    </lineage>
</organism>
<protein>
    <submittedName>
        <fullName evidence="1">Uncharacterized protein</fullName>
    </submittedName>
</protein>
<proteinExistence type="predicted"/>
<gene>
    <name evidence="1" type="ORF">mv_R808</name>
</gene>
<name>H2EFV8_9VIRU</name>
<sequence>MSNLYNKLNILIRIKMSNKTLSPKKFIEQFFVTKCVDMNCKYLSFLLYSQILSNYKIQLSLEESQILLEYQNRIHNLLRNLREQDSQYILKLFEYLSEIEFNYLIDVIIMWWCLPESNSCFGKKRFNQLYKQYIDKYNHKLINLIECDSMKNFCVEVLARTNTVPVHCIDYLWYYMTNITLEPEFFNSNNSTRITFIIQEGNDESVNFIFGFNMEYMLYLGLGKVNYTIGPNKKYPFVVFLKKFITDLVIVNKLLESKTASNYKSQVINMSKNLKEYFGEYLDSIPNEILDRIKNA</sequence>
<evidence type="ECO:0000313" key="1">
    <source>
        <dbReference type="EMBL" id="AEX63010.1"/>
    </source>
</evidence>
<accession>H2EFV8</accession>
<dbReference type="EMBL" id="JN885999">
    <property type="protein sequence ID" value="AEX63010.1"/>
    <property type="molecule type" value="Genomic_DNA"/>
</dbReference>
<reference evidence="1" key="1">
    <citation type="submission" date="2011-10" db="EMBL/GenBank/DDBJ databases">
        <title>Provirophages and transpovirons: unique mobilome of giant viruses.</title>
        <authorList>
            <person name="Desnues C."/>
            <person name="LaScola B."/>
            <person name="Yutin N."/>
            <person name="Fournous G."/>
            <person name="Koonin E."/>
            <person name="Raoult D."/>
        </authorList>
    </citation>
    <scope>NUCLEOTIDE SEQUENCE</scope>
    <source>
        <strain evidence="1">Mv13-mv</strain>
    </source>
</reference>